<dbReference type="Gene3D" id="3.90.1150.10">
    <property type="entry name" value="Aspartate Aminotransferase, domain 1"/>
    <property type="match status" value="1"/>
</dbReference>
<dbReference type="SUPFAM" id="SSF53383">
    <property type="entry name" value="PLP-dependent transferases"/>
    <property type="match status" value="1"/>
</dbReference>
<evidence type="ECO:0000256" key="1">
    <source>
        <dbReference type="ARBA" id="ARBA00001933"/>
    </source>
</evidence>
<keyword evidence="4 6" id="KW-0663">Pyridoxal phosphate</keyword>
<dbReference type="InterPro" id="IPR015421">
    <property type="entry name" value="PyrdxlP-dep_Trfase_major"/>
</dbReference>
<dbReference type="AlphaFoldDB" id="A0A438FSX0"/>
<evidence type="ECO:0000256" key="2">
    <source>
        <dbReference type="ARBA" id="ARBA00009533"/>
    </source>
</evidence>
<dbReference type="Proteomes" id="UP000288805">
    <property type="component" value="Unassembled WGS sequence"/>
</dbReference>
<dbReference type="InterPro" id="IPR015424">
    <property type="entry name" value="PyrdxlP-dep_Trfase"/>
</dbReference>
<accession>A0A438FSX0</accession>
<dbReference type="Gene3D" id="1.20.1340.10">
    <property type="entry name" value="dopa decarboxylase, N-terminal domain"/>
    <property type="match status" value="2"/>
</dbReference>
<dbReference type="InterPro" id="IPR002129">
    <property type="entry name" value="PyrdxlP-dep_de-COase"/>
</dbReference>
<keyword evidence="3" id="KW-0210">Decarboxylase</keyword>
<comment type="cofactor">
    <cofactor evidence="1 6">
        <name>pyridoxal 5'-phosphate</name>
        <dbReference type="ChEBI" id="CHEBI:597326"/>
    </cofactor>
</comment>
<dbReference type="EMBL" id="QGNW01000751">
    <property type="protein sequence ID" value="RVW63047.1"/>
    <property type="molecule type" value="Genomic_DNA"/>
</dbReference>
<organism evidence="7 8">
    <name type="scientific">Vitis vinifera</name>
    <name type="common">Grape</name>
    <dbReference type="NCBI Taxonomy" id="29760"/>
    <lineage>
        <taxon>Eukaryota</taxon>
        <taxon>Viridiplantae</taxon>
        <taxon>Streptophyta</taxon>
        <taxon>Embryophyta</taxon>
        <taxon>Tracheophyta</taxon>
        <taxon>Spermatophyta</taxon>
        <taxon>Magnoliopsida</taxon>
        <taxon>eudicotyledons</taxon>
        <taxon>Gunneridae</taxon>
        <taxon>Pentapetalae</taxon>
        <taxon>rosids</taxon>
        <taxon>Vitales</taxon>
        <taxon>Vitaceae</taxon>
        <taxon>Viteae</taxon>
        <taxon>Vitis</taxon>
    </lineage>
</organism>
<dbReference type="GO" id="GO:0030170">
    <property type="term" value="F:pyridoxal phosphate binding"/>
    <property type="evidence" value="ECO:0007669"/>
    <property type="project" value="InterPro"/>
</dbReference>
<name>A0A438FSX0_VITVI</name>
<evidence type="ECO:0000256" key="5">
    <source>
        <dbReference type="ARBA" id="ARBA00023239"/>
    </source>
</evidence>
<evidence type="ECO:0000256" key="3">
    <source>
        <dbReference type="ARBA" id="ARBA00022793"/>
    </source>
</evidence>
<dbReference type="GO" id="GO:0019752">
    <property type="term" value="P:carboxylic acid metabolic process"/>
    <property type="evidence" value="ECO:0007669"/>
    <property type="project" value="InterPro"/>
</dbReference>
<sequence>MTIIPLKWVLGHDMNTLIPLDPQSFSEEFKKLVDFIADYYRNVEKYLVQSQVNSGIIPSLTHWQSPNFFGYFQANASTAGFLGEMLCTGLNVVGFNWIASPAATELESITMDWVGKMLMLPPSFLFSRGGGSVLHGSTCEAILCNLAAPRDKVLKKIGHPKITKLVVYGSDQTHSTLQKASKLVNDVHTAMEEDIGVGLVPLFLCATVGTTSFGAVDPLEALGHVAKDFKVWLHIDAAYAGKPNLFVDSLSTAPEYLRNNASELKKVIDYRDWQIALSRRFRAIKVWVVIRRHGLHNLMFHIRNNVNLAKRFEAHVAKDPRFEVVVPRRFALVCFRLRPKQEGEDTELNSRLLMAVNGSGCAFMTHAVVGGIYIIRCAIGSTLTETRHFDSLWKLIQDKAQLVLQELGFALEEAY</sequence>
<dbReference type="PANTHER" id="PTHR11999">
    <property type="entry name" value="GROUP II PYRIDOXAL-5-PHOSPHATE DECARBOXYLASE"/>
    <property type="match status" value="1"/>
</dbReference>
<gene>
    <name evidence="7" type="primary">TYDC2_8</name>
    <name evidence="7" type="ORF">CK203_063231</name>
</gene>
<dbReference type="InterPro" id="IPR010977">
    <property type="entry name" value="Aromatic_deC"/>
</dbReference>
<evidence type="ECO:0000256" key="4">
    <source>
        <dbReference type="ARBA" id="ARBA00022898"/>
    </source>
</evidence>
<comment type="caution">
    <text evidence="7">The sequence shown here is derived from an EMBL/GenBank/DDBJ whole genome shotgun (WGS) entry which is preliminary data.</text>
</comment>
<evidence type="ECO:0000313" key="7">
    <source>
        <dbReference type="EMBL" id="RVW63047.1"/>
    </source>
</evidence>
<dbReference type="GO" id="GO:0016830">
    <property type="term" value="F:carbon-carbon lyase activity"/>
    <property type="evidence" value="ECO:0007669"/>
    <property type="project" value="InterPro"/>
</dbReference>
<dbReference type="InterPro" id="IPR015422">
    <property type="entry name" value="PyrdxlP-dep_Trfase_small"/>
</dbReference>
<evidence type="ECO:0000256" key="6">
    <source>
        <dbReference type="RuleBase" id="RU000382"/>
    </source>
</evidence>
<dbReference type="Pfam" id="PF00282">
    <property type="entry name" value="Pyridoxal_deC"/>
    <property type="match status" value="2"/>
</dbReference>
<proteinExistence type="inferred from homology"/>
<comment type="similarity">
    <text evidence="2 6">Belongs to the group II decarboxylase family.</text>
</comment>
<keyword evidence="5 6" id="KW-0456">Lyase</keyword>
<evidence type="ECO:0000313" key="8">
    <source>
        <dbReference type="Proteomes" id="UP000288805"/>
    </source>
</evidence>
<protein>
    <submittedName>
        <fullName evidence="7">Tyrosine/DOPA decarboxylase 2</fullName>
    </submittedName>
</protein>
<reference evidence="7 8" key="1">
    <citation type="journal article" date="2018" name="PLoS Genet.">
        <title>Population sequencing reveals clonal diversity and ancestral inbreeding in the grapevine cultivar Chardonnay.</title>
        <authorList>
            <person name="Roach M.J."/>
            <person name="Johnson D.L."/>
            <person name="Bohlmann J."/>
            <person name="van Vuuren H.J."/>
            <person name="Jones S.J."/>
            <person name="Pretorius I.S."/>
            <person name="Schmidt S.A."/>
            <person name="Borneman A.R."/>
        </authorList>
    </citation>
    <scope>NUCLEOTIDE SEQUENCE [LARGE SCALE GENOMIC DNA]</scope>
    <source>
        <strain evidence="8">cv. Chardonnay</strain>
        <tissue evidence="7">Leaf</tissue>
    </source>
</reference>
<dbReference type="Gene3D" id="3.40.640.10">
    <property type="entry name" value="Type I PLP-dependent aspartate aminotransferase-like (Major domain)"/>
    <property type="match status" value="2"/>
</dbReference>
<dbReference type="PANTHER" id="PTHR11999:SF169">
    <property type="entry name" value="TYROSINE DECARBOXYLASE 1-LIKE"/>
    <property type="match status" value="1"/>
</dbReference>